<dbReference type="Proteomes" id="UP000250043">
    <property type="component" value="Unassembled WGS sequence"/>
</dbReference>
<dbReference type="InterPro" id="IPR015943">
    <property type="entry name" value="WD40/YVTN_repeat-like_dom_sf"/>
</dbReference>
<dbReference type="AlphaFoldDB" id="A0A8E2J899"/>
<keyword evidence="1 4" id="KW-0853">WD repeat</keyword>
<feature type="compositionally biased region" description="Polar residues" evidence="5">
    <location>
        <begin position="7"/>
        <end position="29"/>
    </location>
</feature>
<evidence type="ECO:0000256" key="1">
    <source>
        <dbReference type="ARBA" id="ARBA00022574"/>
    </source>
</evidence>
<evidence type="ECO:0000313" key="7">
    <source>
        <dbReference type="EMBL" id="OCH96442.1"/>
    </source>
</evidence>
<dbReference type="InterPro" id="IPR051972">
    <property type="entry name" value="Glutamate-rich_WD_repeat"/>
</dbReference>
<dbReference type="InterPro" id="IPR022052">
    <property type="entry name" value="Histone-bd_RBBP4-like_N"/>
</dbReference>
<feature type="domain" description="Histone-binding protein RBBP4-like N-terminal" evidence="6">
    <location>
        <begin position="99"/>
        <end position="166"/>
    </location>
</feature>
<reference evidence="7 8" key="1">
    <citation type="submission" date="2016-07" db="EMBL/GenBank/DDBJ databases">
        <title>Draft genome of the white-rot fungus Obba rivulosa 3A-2.</title>
        <authorList>
            <consortium name="DOE Joint Genome Institute"/>
            <person name="Miettinen O."/>
            <person name="Riley R."/>
            <person name="Acob R."/>
            <person name="Barry K."/>
            <person name="Cullen D."/>
            <person name="De Vries R."/>
            <person name="Hainaut M."/>
            <person name="Hatakka A."/>
            <person name="Henrissat B."/>
            <person name="Hilden K."/>
            <person name="Kuo R."/>
            <person name="Labutti K."/>
            <person name="Lipzen A."/>
            <person name="Makela M.R."/>
            <person name="Sandor L."/>
            <person name="Spatafora J.W."/>
            <person name="Grigoriev I.V."/>
            <person name="Hibbett D.S."/>
        </authorList>
    </citation>
    <scope>NUCLEOTIDE SEQUENCE [LARGE SCALE GENOMIC DNA]</scope>
    <source>
        <strain evidence="7 8">3A-2</strain>
    </source>
</reference>
<evidence type="ECO:0000256" key="2">
    <source>
        <dbReference type="ARBA" id="ARBA00022737"/>
    </source>
</evidence>
<keyword evidence="8" id="KW-1185">Reference proteome</keyword>
<feature type="compositionally biased region" description="Acidic residues" evidence="5">
    <location>
        <begin position="37"/>
        <end position="68"/>
    </location>
</feature>
<dbReference type="SMART" id="SM00320">
    <property type="entry name" value="WD40"/>
    <property type="match status" value="6"/>
</dbReference>
<feature type="region of interest" description="Disordered" evidence="5">
    <location>
        <begin position="1"/>
        <end position="68"/>
    </location>
</feature>
<dbReference type="PANTHER" id="PTHR45903">
    <property type="entry name" value="GLUTAMATE-RICH WD REPEAT-CONTAINING PROTEIN 1"/>
    <property type="match status" value="1"/>
</dbReference>
<gene>
    <name evidence="7" type="ORF">OBBRIDRAFT_882934</name>
</gene>
<dbReference type="InterPro" id="IPR020472">
    <property type="entry name" value="WD40_PAC1"/>
</dbReference>
<dbReference type="GO" id="GO:0005730">
    <property type="term" value="C:nucleolus"/>
    <property type="evidence" value="ECO:0007669"/>
    <property type="project" value="TreeGrafter"/>
</dbReference>
<dbReference type="Pfam" id="PF12265">
    <property type="entry name" value="CAF1C_H4-bd"/>
    <property type="match status" value="1"/>
</dbReference>
<dbReference type="SUPFAM" id="SSF50978">
    <property type="entry name" value="WD40 repeat-like"/>
    <property type="match status" value="1"/>
</dbReference>
<dbReference type="PRINTS" id="PR00320">
    <property type="entry name" value="GPROTEINBRPT"/>
</dbReference>
<protein>
    <recommendedName>
        <fullName evidence="3">Glutamate-rich WD repeat-containing protein 1</fullName>
    </recommendedName>
</protein>
<evidence type="ECO:0000313" key="8">
    <source>
        <dbReference type="Proteomes" id="UP000250043"/>
    </source>
</evidence>
<dbReference type="Pfam" id="PF00400">
    <property type="entry name" value="WD40"/>
    <property type="match status" value="3"/>
</dbReference>
<accession>A0A8E2J899</accession>
<dbReference type="PROSITE" id="PS50294">
    <property type="entry name" value="WD_REPEATS_REGION"/>
    <property type="match status" value="3"/>
</dbReference>
<dbReference type="Gene3D" id="2.130.10.10">
    <property type="entry name" value="YVTN repeat-like/Quinoprotein amine dehydrogenase"/>
    <property type="match status" value="1"/>
</dbReference>
<dbReference type="InterPro" id="IPR001680">
    <property type="entry name" value="WD40_rpt"/>
</dbReference>
<organism evidence="7 8">
    <name type="scientific">Obba rivulosa</name>
    <dbReference type="NCBI Taxonomy" id="1052685"/>
    <lineage>
        <taxon>Eukaryota</taxon>
        <taxon>Fungi</taxon>
        <taxon>Dikarya</taxon>
        <taxon>Basidiomycota</taxon>
        <taxon>Agaricomycotina</taxon>
        <taxon>Agaricomycetes</taxon>
        <taxon>Polyporales</taxon>
        <taxon>Gelatoporiaceae</taxon>
        <taxon>Obba</taxon>
    </lineage>
</organism>
<dbReference type="GO" id="GO:0042254">
    <property type="term" value="P:ribosome biogenesis"/>
    <property type="evidence" value="ECO:0007669"/>
    <property type="project" value="TreeGrafter"/>
</dbReference>
<evidence type="ECO:0000256" key="3">
    <source>
        <dbReference type="ARBA" id="ARBA00040876"/>
    </source>
</evidence>
<dbReference type="PROSITE" id="PS50082">
    <property type="entry name" value="WD_REPEATS_2"/>
    <property type="match status" value="3"/>
</dbReference>
<keyword evidence="2" id="KW-0677">Repeat</keyword>
<name>A0A8E2J899_9APHY</name>
<dbReference type="PANTHER" id="PTHR45903:SF1">
    <property type="entry name" value="GLUTAMATE-RICH WD REPEAT-CONTAINING PROTEIN 1"/>
    <property type="match status" value="1"/>
</dbReference>
<proteinExistence type="predicted"/>
<feature type="compositionally biased region" description="Acidic residues" evidence="5">
    <location>
        <begin position="173"/>
        <end position="192"/>
    </location>
</feature>
<dbReference type="OrthoDB" id="2161379at2759"/>
<feature type="repeat" description="WD" evidence="4">
    <location>
        <begin position="365"/>
        <end position="407"/>
    </location>
</feature>
<feature type="repeat" description="WD" evidence="4">
    <location>
        <begin position="418"/>
        <end position="452"/>
    </location>
</feature>
<feature type="repeat" description="WD" evidence="4">
    <location>
        <begin position="319"/>
        <end position="361"/>
    </location>
</feature>
<dbReference type="EMBL" id="KV722330">
    <property type="protein sequence ID" value="OCH96442.1"/>
    <property type="molecule type" value="Genomic_DNA"/>
</dbReference>
<dbReference type="InterPro" id="IPR036322">
    <property type="entry name" value="WD40_repeat_dom_sf"/>
</dbReference>
<feature type="region of interest" description="Disordered" evidence="5">
    <location>
        <begin position="165"/>
        <end position="216"/>
    </location>
</feature>
<evidence type="ECO:0000256" key="4">
    <source>
        <dbReference type="PROSITE-ProRule" id="PRU00221"/>
    </source>
</evidence>
<evidence type="ECO:0000259" key="6">
    <source>
        <dbReference type="Pfam" id="PF12265"/>
    </source>
</evidence>
<sequence>MSKRTVTELQSSSTSHAPPSKKTSQSAKQQNDHQDDMGEFEDGWEDEFESDEEVVDGAENEGEDGMEVDDEVLPAIEESDERPAAPNVFIPGVHQLGKDEILEPDDSVYIMRHSMNVNWPCLSFDVLRDNLGDQRQRFPATSYIVAGTQADVAKNNDISVYKMSSLQKTQKEGDDEDEDEDEDEDALDEDPILEFRSIPHPGGVNRVRAQPLPSSAPLPPVSQPYYVASWAETGKVHIWDVRPLIEALDVPGYSPDKSRTHTPAFTINSHGRTEGFAMDWASSGESNPTALRLLTGDIASKIYLTTTTPTGFNALSQPFLSHTSSVEDLQWSPSEATVFASCSADQSVQIWDVRSKGRQSVAGIERAHESDVNVISWNRSTSYLLLSGGDEGGIRVWDLRNVKKKGTSAPDPTPVAAFNWHRGPITSIEWHPTEDSIFAASGADEQVTLWDLAVEQDDEETGAMDDTPEGGRDVPPQLLFVHQGQKDVKELHWHPQIPGAIISTALDGFNIFKTISV</sequence>
<evidence type="ECO:0000256" key="5">
    <source>
        <dbReference type="SAM" id="MobiDB-lite"/>
    </source>
</evidence>